<sequence>MKIIDQVLQRKELQEYPPVLIDIGASGAIHDRWKTIAPYSICITFEPDTRKFDYIQQESKNYKKLYKFYCGAGSQDSEDCIFYLTHSPYCSSFLRPDTEKLQPYSFADKFIVEEETRYPVKSIRNVLEELHIHYVDGYKSDSQGWDLRIFSAMGDSLIRKVKVAEFEPGIMDAYEGEDKLHQVLSFMEHYPFFLSRLDIKGVSRISPQNLNLISDKNIFQKIIAASHKPVAGWGEMVYINTFEDETNLPAGNAGNIRDYLLDIVIAMLNGEYGLSLELSQKASTLFHDPIFKKLEDVSIRKIRNTIWNLRFLNEVKNPVWLAGRLICRKAEKLFHR</sequence>
<dbReference type="OrthoDB" id="923455at2"/>
<comment type="caution">
    <text evidence="1">The sequence shown here is derived from an EMBL/GenBank/DDBJ whole genome shotgun (WGS) entry which is preliminary data.</text>
</comment>
<name>A0A2M9CUM5_9BACT</name>
<evidence type="ECO:0008006" key="3">
    <source>
        <dbReference type="Google" id="ProtNLM"/>
    </source>
</evidence>
<proteinExistence type="predicted"/>
<organism evidence="1 2">
    <name type="scientific">Thermoflavifilum aggregans</name>
    <dbReference type="NCBI Taxonomy" id="454188"/>
    <lineage>
        <taxon>Bacteria</taxon>
        <taxon>Pseudomonadati</taxon>
        <taxon>Bacteroidota</taxon>
        <taxon>Chitinophagia</taxon>
        <taxon>Chitinophagales</taxon>
        <taxon>Chitinophagaceae</taxon>
        <taxon>Thermoflavifilum</taxon>
    </lineage>
</organism>
<evidence type="ECO:0000313" key="2">
    <source>
        <dbReference type="Proteomes" id="UP000230000"/>
    </source>
</evidence>
<protein>
    <recommendedName>
        <fullName evidence="3">FkbM family methyltransferase</fullName>
    </recommendedName>
</protein>
<keyword evidence="2" id="KW-1185">Reference proteome</keyword>
<dbReference type="SUPFAM" id="SSF53335">
    <property type="entry name" value="S-adenosyl-L-methionine-dependent methyltransferases"/>
    <property type="match status" value="1"/>
</dbReference>
<dbReference type="InterPro" id="IPR029063">
    <property type="entry name" value="SAM-dependent_MTases_sf"/>
</dbReference>
<gene>
    <name evidence="1" type="ORF">BXY57_1203</name>
</gene>
<dbReference type="AlphaFoldDB" id="A0A2M9CUM5"/>
<evidence type="ECO:0000313" key="1">
    <source>
        <dbReference type="EMBL" id="PJJ75622.1"/>
    </source>
</evidence>
<reference evidence="1 2" key="1">
    <citation type="submission" date="2017-11" db="EMBL/GenBank/DDBJ databases">
        <title>Genomic Encyclopedia of Archaeal and Bacterial Type Strains, Phase II (KMG-II): From Individual Species to Whole Genera.</title>
        <authorList>
            <person name="Goeker M."/>
        </authorList>
    </citation>
    <scope>NUCLEOTIDE SEQUENCE [LARGE SCALE GENOMIC DNA]</scope>
    <source>
        <strain evidence="1 2">DSM 27268</strain>
    </source>
</reference>
<dbReference type="EMBL" id="PGFG01000001">
    <property type="protein sequence ID" value="PJJ75622.1"/>
    <property type="molecule type" value="Genomic_DNA"/>
</dbReference>
<dbReference type="RefSeq" id="WP_100314207.1">
    <property type="nucleotide sequence ID" value="NZ_PGFG01000001.1"/>
</dbReference>
<dbReference type="Proteomes" id="UP000230000">
    <property type="component" value="Unassembled WGS sequence"/>
</dbReference>
<dbReference type="Gene3D" id="3.40.50.150">
    <property type="entry name" value="Vaccinia Virus protein VP39"/>
    <property type="match status" value="1"/>
</dbReference>
<accession>A0A2M9CUM5</accession>